<organism evidence="3 4">
    <name type="scientific">Chitinophaga filiformis</name>
    <name type="common">Myxococcus filiformis</name>
    <name type="synonym">Flexibacter filiformis</name>
    <dbReference type="NCBI Taxonomy" id="104663"/>
    <lineage>
        <taxon>Bacteria</taxon>
        <taxon>Pseudomonadati</taxon>
        <taxon>Bacteroidota</taxon>
        <taxon>Chitinophagia</taxon>
        <taxon>Chitinophagales</taxon>
        <taxon>Chitinophagaceae</taxon>
        <taxon>Chitinophaga</taxon>
    </lineage>
</organism>
<dbReference type="SUPFAM" id="SSF55874">
    <property type="entry name" value="ATPase domain of HSP90 chaperone/DNA topoisomerase II/histidine kinase"/>
    <property type="match status" value="1"/>
</dbReference>
<gene>
    <name evidence="3" type="ORF">MYF79_20345</name>
</gene>
<name>A0ABY4HU25_CHIFI</name>
<dbReference type="PANTHER" id="PTHR43547:SF2">
    <property type="entry name" value="HYBRID SIGNAL TRANSDUCTION HISTIDINE KINASE C"/>
    <property type="match status" value="1"/>
</dbReference>
<dbReference type="PANTHER" id="PTHR43547">
    <property type="entry name" value="TWO-COMPONENT HISTIDINE KINASE"/>
    <property type="match status" value="1"/>
</dbReference>
<dbReference type="Proteomes" id="UP000830198">
    <property type="component" value="Chromosome"/>
</dbReference>
<protein>
    <submittedName>
        <fullName evidence="3">HAMP domain-containing histidine kinase</fullName>
    </submittedName>
</protein>
<feature type="domain" description="Histidine kinase" evidence="2">
    <location>
        <begin position="100"/>
        <end position="318"/>
    </location>
</feature>
<dbReference type="RefSeq" id="WP_247809552.1">
    <property type="nucleotide sequence ID" value="NZ_CP095855.1"/>
</dbReference>
<evidence type="ECO:0000259" key="2">
    <source>
        <dbReference type="PROSITE" id="PS50109"/>
    </source>
</evidence>
<proteinExistence type="predicted"/>
<dbReference type="InterPro" id="IPR036890">
    <property type="entry name" value="HATPase_C_sf"/>
</dbReference>
<dbReference type="SMART" id="SM00387">
    <property type="entry name" value="HATPase_c"/>
    <property type="match status" value="1"/>
</dbReference>
<keyword evidence="3" id="KW-0418">Kinase</keyword>
<keyword evidence="3" id="KW-0808">Transferase</keyword>
<evidence type="ECO:0000313" key="3">
    <source>
        <dbReference type="EMBL" id="UPK67294.1"/>
    </source>
</evidence>
<dbReference type="GO" id="GO:0016301">
    <property type="term" value="F:kinase activity"/>
    <property type="evidence" value="ECO:0007669"/>
    <property type="project" value="UniProtKB-KW"/>
</dbReference>
<reference evidence="3 4" key="1">
    <citation type="submission" date="2022-04" db="EMBL/GenBank/DDBJ databases">
        <title>The arsenic-methylating capacity of Chitinophaga filiformis YT5 during chitin decomposition.</title>
        <authorList>
            <person name="Chen G."/>
            <person name="Liang Y."/>
        </authorList>
    </citation>
    <scope>NUCLEOTIDE SEQUENCE [LARGE SCALE GENOMIC DNA]</scope>
    <source>
        <strain evidence="3 4">YT5</strain>
    </source>
</reference>
<keyword evidence="4" id="KW-1185">Reference proteome</keyword>
<evidence type="ECO:0000313" key="4">
    <source>
        <dbReference type="Proteomes" id="UP000830198"/>
    </source>
</evidence>
<dbReference type="Gene3D" id="3.30.565.10">
    <property type="entry name" value="Histidine kinase-like ATPase, C-terminal domain"/>
    <property type="match status" value="1"/>
</dbReference>
<keyword evidence="1" id="KW-0597">Phosphoprotein</keyword>
<dbReference type="EMBL" id="CP095855">
    <property type="protein sequence ID" value="UPK67294.1"/>
    <property type="molecule type" value="Genomic_DNA"/>
</dbReference>
<dbReference type="Pfam" id="PF02518">
    <property type="entry name" value="HATPase_c"/>
    <property type="match status" value="1"/>
</dbReference>
<dbReference type="InterPro" id="IPR005467">
    <property type="entry name" value="His_kinase_dom"/>
</dbReference>
<evidence type="ECO:0000256" key="1">
    <source>
        <dbReference type="ARBA" id="ARBA00022553"/>
    </source>
</evidence>
<dbReference type="InterPro" id="IPR003594">
    <property type="entry name" value="HATPase_dom"/>
</dbReference>
<dbReference type="PROSITE" id="PS50109">
    <property type="entry name" value="HIS_KIN"/>
    <property type="match status" value="1"/>
</dbReference>
<sequence>MNTTIEALTQKKNFFPFCLSHEEIMHPIEVFNDFCDASDLQAEKQRLDKLLKAISRSDAYDKKTCYDLVDKEYRRLIEAAFLLVHSHANREIAVERFLALFAHEIKSQLSGASLAVESLVDKTDSFFVTRPDVAFYLTTLQSILSGSMFILKNMINTACFRDEYFALRAEVSPFNIAAFIDDCTVACHILDERFNKNLIVELNNLQHKTIVTDKVKLGQVVQNFLHNAYKYSEGREIQLIAAESDGHMSFSVLSYGHTISAQEINKLMRLYYHAGPGETGYGIGLYLCELYAETLGGKIEITSNDGLTCFTIRIPCEIRD</sequence>
<accession>A0ABY4HU25</accession>